<keyword evidence="5" id="KW-0804">Transcription</keyword>
<dbReference type="InterPro" id="IPR013249">
    <property type="entry name" value="RNA_pol_sigma70_r4_t2"/>
</dbReference>
<dbReference type="OrthoDB" id="9795666at2"/>
<dbReference type="Pfam" id="PF04542">
    <property type="entry name" value="Sigma70_r2"/>
    <property type="match status" value="1"/>
</dbReference>
<evidence type="ECO:0000259" key="6">
    <source>
        <dbReference type="Pfam" id="PF04542"/>
    </source>
</evidence>
<dbReference type="RefSeq" id="WP_113959629.1">
    <property type="nucleotide sequence ID" value="NZ_QNRR01000006.1"/>
</dbReference>
<gene>
    <name evidence="8" type="ORF">DES53_106210</name>
</gene>
<dbReference type="NCBIfam" id="TIGR02937">
    <property type="entry name" value="sigma70-ECF"/>
    <property type="match status" value="1"/>
</dbReference>
<feature type="domain" description="RNA polymerase sigma-70 region 2" evidence="6">
    <location>
        <begin position="30"/>
        <end position="98"/>
    </location>
</feature>
<dbReference type="Gene3D" id="1.10.10.10">
    <property type="entry name" value="Winged helix-like DNA-binding domain superfamily/Winged helix DNA-binding domain"/>
    <property type="match status" value="1"/>
</dbReference>
<dbReference type="SUPFAM" id="SSF88659">
    <property type="entry name" value="Sigma3 and sigma4 domains of RNA polymerase sigma factors"/>
    <property type="match status" value="1"/>
</dbReference>
<dbReference type="InterPro" id="IPR013325">
    <property type="entry name" value="RNA_pol_sigma_r2"/>
</dbReference>
<dbReference type="Gene3D" id="1.10.1740.10">
    <property type="match status" value="1"/>
</dbReference>
<accession>A0A366HIG2</accession>
<dbReference type="GO" id="GO:0006352">
    <property type="term" value="P:DNA-templated transcription initiation"/>
    <property type="evidence" value="ECO:0007669"/>
    <property type="project" value="InterPro"/>
</dbReference>
<dbReference type="EMBL" id="QNRR01000006">
    <property type="protein sequence ID" value="RBP42501.1"/>
    <property type="molecule type" value="Genomic_DNA"/>
</dbReference>
<dbReference type="GO" id="GO:0003677">
    <property type="term" value="F:DNA binding"/>
    <property type="evidence" value="ECO:0007669"/>
    <property type="project" value="UniProtKB-KW"/>
</dbReference>
<dbReference type="PANTHER" id="PTHR43133:SF8">
    <property type="entry name" value="RNA POLYMERASE SIGMA FACTOR HI_1459-RELATED"/>
    <property type="match status" value="1"/>
</dbReference>
<evidence type="ECO:0000313" key="8">
    <source>
        <dbReference type="EMBL" id="RBP42501.1"/>
    </source>
</evidence>
<dbReference type="InterPro" id="IPR007627">
    <property type="entry name" value="RNA_pol_sigma70_r2"/>
</dbReference>
<keyword evidence="4" id="KW-0238">DNA-binding</keyword>
<keyword evidence="2" id="KW-0805">Transcription regulation</keyword>
<sequence length="205" mass="23229">MSAPPPSSPDLSDLVARVRDERCERSAKTLVERLYPLVLRIVRAHLPRRSSEEDLAQEVFMKMFARIEQWRAQMPFEHWVSRVAVTTCLDALRHQKRRPELRWSDLSETEAEMLDHVLHDEADTGAGDTVGARELAHKLLETLKPADRLVLTMMDMEGRSVADVQSATGWSATLVKVRAFRARRKLRKAFAALESAFTPSPSPAS</sequence>
<dbReference type="Pfam" id="PF08281">
    <property type="entry name" value="Sigma70_r4_2"/>
    <property type="match status" value="1"/>
</dbReference>
<name>A0A366HIG2_9BACT</name>
<dbReference type="InterPro" id="IPR039425">
    <property type="entry name" value="RNA_pol_sigma-70-like"/>
</dbReference>
<evidence type="ECO:0000256" key="4">
    <source>
        <dbReference type="ARBA" id="ARBA00023125"/>
    </source>
</evidence>
<keyword evidence="9" id="KW-1185">Reference proteome</keyword>
<comment type="caution">
    <text evidence="8">The sequence shown here is derived from an EMBL/GenBank/DDBJ whole genome shotgun (WGS) entry which is preliminary data.</text>
</comment>
<comment type="similarity">
    <text evidence="1">Belongs to the sigma-70 factor family. ECF subfamily.</text>
</comment>
<evidence type="ECO:0000259" key="7">
    <source>
        <dbReference type="Pfam" id="PF08281"/>
    </source>
</evidence>
<dbReference type="InterPro" id="IPR014284">
    <property type="entry name" value="RNA_pol_sigma-70_dom"/>
</dbReference>
<keyword evidence="3" id="KW-0731">Sigma factor</keyword>
<evidence type="ECO:0000313" key="9">
    <source>
        <dbReference type="Proteomes" id="UP000253426"/>
    </source>
</evidence>
<dbReference type="PANTHER" id="PTHR43133">
    <property type="entry name" value="RNA POLYMERASE ECF-TYPE SIGMA FACTO"/>
    <property type="match status" value="1"/>
</dbReference>
<dbReference type="AlphaFoldDB" id="A0A366HIG2"/>
<dbReference type="InterPro" id="IPR013324">
    <property type="entry name" value="RNA_pol_sigma_r3/r4-like"/>
</dbReference>
<dbReference type="Proteomes" id="UP000253426">
    <property type="component" value="Unassembled WGS sequence"/>
</dbReference>
<dbReference type="InterPro" id="IPR036388">
    <property type="entry name" value="WH-like_DNA-bd_sf"/>
</dbReference>
<reference evidence="8 9" key="1">
    <citation type="submission" date="2018-06" db="EMBL/GenBank/DDBJ databases">
        <title>Genomic Encyclopedia of Type Strains, Phase IV (KMG-IV): sequencing the most valuable type-strain genomes for metagenomic binning, comparative biology and taxonomic classification.</title>
        <authorList>
            <person name="Goeker M."/>
        </authorList>
    </citation>
    <scope>NUCLEOTIDE SEQUENCE [LARGE SCALE GENOMIC DNA]</scope>
    <source>
        <strain evidence="8 9">DSM 25532</strain>
    </source>
</reference>
<dbReference type="SUPFAM" id="SSF88946">
    <property type="entry name" value="Sigma2 domain of RNA polymerase sigma factors"/>
    <property type="match status" value="1"/>
</dbReference>
<feature type="domain" description="RNA polymerase sigma factor 70 region 4 type 2" evidence="7">
    <location>
        <begin position="134"/>
        <end position="186"/>
    </location>
</feature>
<evidence type="ECO:0000256" key="5">
    <source>
        <dbReference type="ARBA" id="ARBA00023163"/>
    </source>
</evidence>
<proteinExistence type="inferred from homology"/>
<evidence type="ECO:0000256" key="3">
    <source>
        <dbReference type="ARBA" id="ARBA00023082"/>
    </source>
</evidence>
<dbReference type="GO" id="GO:0016987">
    <property type="term" value="F:sigma factor activity"/>
    <property type="evidence" value="ECO:0007669"/>
    <property type="project" value="UniProtKB-KW"/>
</dbReference>
<evidence type="ECO:0000256" key="1">
    <source>
        <dbReference type="ARBA" id="ARBA00010641"/>
    </source>
</evidence>
<organism evidence="8 9">
    <name type="scientific">Roseimicrobium gellanilyticum</name>
    <dbReference type="NCBI Taxonomy" id="748857"/>
    <lineage>
        <taxon>Bacteria</taxon>
        <taxon>Pseudomonadati</taxon>
        <taxon>Verrucomicrobiota</taxon>
        <taxon>Verrucomicrobiia</taxon>
        <taxon>Verrucomicrobiales</taxon>
        <taxon>Verrucomicrobiaceae</taxon>
        <taxon>Roseimicrobium</taxon>
    </lineage>
</organism>
<evidence type="ECO:0000256" key="2">
    <source>
        <dbReference type="ARBA" id="ARBA00023015"/>
    </source>
</evidence>
<protein>
    <submittedName>
        <fullName evidence="8">RNA polymerase sigma-70 factor (ECF subfamily)</fullName>
    </submittedName>
</protein>